<evidence type="ECO:0000256" key="5">
    <source>
        <dbReference type="SAM" id="Coils"/>
    </source>
</evidence>
<dbReference type="Pfam" id="PF13411">
    <property type="entry name" value="MerR_1"/>
    <property type="match status" value="1"/>
</dbReference>
<dbReference type="Proteomes" id="UP000199025">
    <property type="component" value="Unassembled WGS sequence"/>
</dbReference>
<evidence type="ECO:0000256" key="1">
    <source>
        <dbReference type="ARBA" id="ARBA00022491"/>
    </source>
</evidence>
<protein>
    <submittedName>
        <fullName evidence="7">DNA-binding transcriptional regulator, MerR family</fullName>
    </submittedName>
</protein>
<keyword evidence="3 7" id="KW-0238">DNA-binding</keyword>
<reference evidence="7 8" key="1">
    <citation type="submission" date="2016-10" db="EMBL/GenBank/DDBJ databases">
        <authorList>
            <person name="de Groot N.N."/>
        </authorList>
    </citation>
    <scope>NUCLEOTIDE SEQUENCE [LARGE SCALE GENOMIC DNA]</scope>
    <source>
        <strain evidence="7 8">DSM 44468</strain>
    </source>
</reference>
<accession>A0A1I4B327</accession>
<keyword evidence="2" id="KW-0805">Transcription regulation</keyword>
<dbReference type="SMART" id="SM00422">
    <property type="entry name" value="HTH_MERR"/>
    <property type="match status" value="1"/>
</dbReference>
<keyword evidence="5" id="KW-0175">Coiled coil</keyword>
<keyword evidence="8" id="KW-1185">Reference proteome</keyword>
<dbReference type="PROSITE" id="PS50937">
    <property type="entry name" value="HTH_MERR_2"/>
    <property type="match status" value="1"/>
</dbReference>
<evidence type="ECO:0000313" key="8">
    <source>
        <dbReference type="Proteomes" id="UP000199025"/>
    </source>
</evidence>
<dbReference type="AlphaFoldDB" id="A0A1I4B327"/>
<proteinExistence type="predicted"/>
<dbReference type="CDD" id="cd01282">
    <property type="entry name" value="HTH_MerR-like_sg3"/>
    <property type="match status" value="1"/>
</dbReference>
<keyword evidence="1" id="KW-0678">Repressor</keyword>
<dbReference type="RefSeq" id="WP_091514638.1">
    <property type="nucleotide sequence ID" value="NZ_CBDQZW010000021.1"/>
</dbReference>
<dbReference type="Gene3D" id="1.10.1660.10">
    <property type="match status" value="1"/>
</dbReference>
<dbReference type="EMBL" id="FORP01000026">
    <property type="protein sequence ID" value="SFK62451.1"/>
    <property type="molecule type" value="Genomic_DNA"/>
</dbReference>
<gene>
    <name evidence="7" type="ORF">SAMN05421835_12632</name>
</gene>
<dbReference type="InterPro" id="IPR047057">
    <property type="entry name" value="MerR_fam"/>
</dbReference>
<dbReference type="PANTHER" id="PTHR30204:SF69">
    <property type="entry name" value="MERR-FAMILY TRANSCRIPTIONAL REGULATOR"/>
    <property type="match status" value="1"/>
</dbReference>
<dbReference type="SUPFAM" id="SSF46955">
    <property type="entry name" value="Putative DNA-binding domain"/>
    <property type="match status" value="1"/>
</dbReference>
<dbReference type="STRING" id="115433.SAMN05421835_12632"/>
<keyword evidence="4" id="KW-0804">Transcription</keyword>
<evidence type="ECO:0000256" key="3">
    <source>
        <dbReference type="ARBA" id="ARBA00023125"/>
    </source>
</evidence>
<organism evidence="7 8">
    <name type="scientific">Amycolatopsis sacchari</name>
    <dbReference type="NCBI Taxonomy" id="115433"/>
    <lineage>
        <taxon>Bacteria</taxon>
        <taxon>Bacillati</taxon>
        <taxon>Actinomycetota</taxon>
        <taxon>Actinomycetes</taxon>
        <taxon>Pseudonocardiales</taxon>
        <taxon>Pseudonocardiaceae</taxon>
        <taxon>Amycolatopsis</taxon>
    </lineage>
</organism>
<dbReference type="GO" id="GO:0003677">
    <property type="term" value="F:DNA binding"/>
    <property type="evidence" value="ECO:0007669"/>
    <property type="project" value="UniProtKB-KW"/>
</dbReference>
<dbReference type="PRINTS" id="PR00040">
    <property type="entry name" value="HTHMERR"/>
</dbReference>
<dbReference type="InterPro" id="IPR000551">
    <property type="entry name" value="MerR-type_HTH_dom"/>
</dbReference>
<evidence type="ECO:0000259" key="6">
    <source>
        <dbReference type="PROSITE" id="PS50937"/>
    </source>
</evidence>
<evidence type="ECO:0000313" key="7">
    <source>
        <dbReference type="EMBL" id="SFK62451.1"/>
    </source>
</evidence>
<feature type="domain" description="HTH merR-type" evidence="6">
    <location>
        <begin position="1"/>
        <end position="68"/>
    </location>
</feature>
<dbReference type="OrthoDB" id="4569196at2"/>
<dbReference type="InterPro" id="IPR009061">
    <property type="entry name" value="DNA-bd_dom_put_sf"/>
</dbReference>
<sequence>MRIGELARRAGTTTRALRYYEEQGLLRPDRTGNGYREYGEDAVVRVAQIRALLDAGFNSRTVAQLLPCAKGSRPHIELCPSVVAAMRGTLDRIEAELKALDSRRSAVTALLGAEPVTGAAR</sequence>
<dbReference type="GO" id="GO:0003700">
    <property type="term" value="F:DNA-binding transcription factor activity"/>
    <property type="evidence" value="ECO:0007669"/>
    <property type="project" value="InterPro"/>
</dbReference>
<evidence type="ECO:0000256" key="2">
    <source>
        <dbReference type="ARBA" id="ARBA00023015"/>
    </source>
</evidence>
<evidence type="ECO:0000256" key="4">
    <source>
        <dbReference type="ARBA" id="ARBA00023163"/>
    </source>
</evidence>
<feature type="coiled-coil region" evidence="5">
    <location>
        <begin position="83"/>
        <end position="110"/>
    </location>
</feature>
<name>A0A1I4B327_9PSEU</name>
<dbReference type="PANTHER" id="PTHR30204">
    <property type="entry name" value="REDOX-CYCLING DRUG-SENSING TRANSCRIPTIONAL ACTIVATOR SOXR"/>
    <property type="match status" value="1"/>
</dbReference>